<keyword evidence="2" id="KW-0472">Membrane</keyword>
<evidence type="ECO:0000256" key="2">
    <source>
        <dbReference type="SAM" id="Phobius"/>
    </source>
</evidence>
<evidence type="ECO:0008006" key="5">
    <source>
        <dbReference type="Google" id="ProtNLM"/>
    </source>
</evidence>
<evidence type="ECO:0000313" key="3">
    <source>
        <dbReference type="EMBL" id="QDU87326.1"/>
    </source>
</evidence>
<feature type="transmembrane region" description="Helical" evidence="2">
    <location>
        <begin position="76"/>
        <end position="96"/>
    </location>
</feature>
<dbReference type="EMBL" id="CP036291">
    <property type="protein sequence ID" value="QDU87326.1"/>
    <property type="molecule type" value="Genomic_DNA"/>
</dbReference>
<dbReference type="KEGG" id="pnd:Pla175_06850"/>
<evidence type="ECO:0000256" key="1">
    <source>
        <dbReference type="SAM" id="MobiDB-lite"/>
    </source>
</evidence>
<keyword evidence="2" id="KW-0812">Transmembrane</keyword>
<proteinExistence type="predicted"/>
<dbReference type="AlphaFoldDB" id="A0A518D7A3"/>
<gene>
    <name evidence="3" type="ORF">Pla175_06850</name>
</gene>
<keyword evidence="2" id="KW-1133">Transmembrane helix</keyword>
<sequence length="125" mass="12961">MPDPAAFNPYEAPQSAPSFPAELLPTAPPPDEEDIPIGALGWAMIYALTLFAAVMTFLCTSAAFAIAAFHSNNGALLAFGFCFALLAAIFVGYVVVGSFVGPLNRGGAEQSPSETAPDLPPREAD</sequence>
<feature type="region of interest" description="Disordered" evidence="1">
    <location>
        <begin position="103"/>
        <end position="125"/>
    </location>
</feature>
<dbReference type="RefSeq" id="WP_145281294.1">
    <property type="nucleotide sequence ID" value="NZ_CP036291.1"/>
</dbReference>
<protein>
    <recommendedName>
        <fullName evidence="5">Transmembrane protein</fullName>
    </recommendedName>
</protein>
<feature type="region of interest" description="Disordered" evidence="1">
    <location>
        <begin position="1"/>
        <end position="32"/>
    </location>
</feature>
<evidence type="ECO:0000313" key="4">
    <source>
        <dbReference type="Proteomes" id="UP000317429"/>
    </source>
</evidence>
<accession>A0A518D7A3</accession>
<keyword evidence="4" id="KW-1185">Reference proteome</keyword>
<dbReference type="Proteomes" id="UP000317429">
    <property type="component" value="Chromosome"/>
</dbReference>
<organism evidence="3 4">
    <name type="scientific">Pirellulimonas nuda</name>
    <dbReference type="NCBI Taxonomy" id="2528009"/>
    <lineage>
        <taxon>Bacteria</taxon>
        <taxon>Pseudomonadati</taxon>
        <taxon>Planctomycetota</taxon>
        <taxon>Planctomycetia</taxon>
        <taxon>Pirellulales</taxon>
        <taxon>Lacipirellulaceae</taxon>
        <taxon>Pirellulimonas</taxon>
    </lineage>
</organism>
<feature type="transmembrane region" description="Helical" evidence="2">
    <location>
        <begin position="43"/>
        <end position="69"/>
    </location>
</feature>
<reference evidence="3 4" key="1">
    <citation type="submission" date="2019-02" db="EMBL/GenBank/DDBJ databases">
        <title>Deep-cultivation of Planctomycetes and their phenomic and genomic characterization uncovers novel biology.</title>
        <authorList>
            <person name="Wiegand S."/>
            <person name="Jogler M."/>
            <person name="Boedeker C."/>
            <person name="Pinto D."/>
            <person name="Vollmers J."/>
            <person name="Rivas-Marin E."/>
            <person name="Kohn T."/>
            <person name="Peeters S.H."/>
            <person name="Heuer A."/>
            <person name="Rast P."/>
            <person name="Oberbeckmann S."/>
            <person name="Bunk B."/>
            <person name="Jeske O."/>
            <person name="Meyerdierks A."/>
            <person name="Storesund J.E."/>
            <person name="Kallscheuer N."/>
            <person name="Luecker S."/>
            <person name="Lage O.M."/>
            <person name="Pohl T."/>
            <person name="Merkel B.J."/>
            <person name="Hornburger P."/>
            <person name="Mueller R.-W."/>
            <person name="Bruemmer F."/>
            <person name="Labrenz M."/>
            <person name="Spormann A.M."/>
            <person name="Op den Camp H."/>
            <person name="Overmann J."/>
            <person name="Amann R."/>
            <person name="Jetten M.S.M."/>
            <person name="Mascher T."/>
            <person name="Medema M.H."/>
            <person name="Devos D.P."/>
            <person name="Kaster A.-K."/>
            <person name="Ovreas L."/>
            <person name="Rohde M."/>
            <person name="Galperin M.Y."/>
            <person name="Jogler C."/>
        </authorList>
    </citation>
    <scope>NUCLEOTIDE SEQUENCE [LARGE SCALE GENOMIC DNA]</scope>
    <source>
        <strain evidence="3 4">Pla175</strain>
    </source>
</reference>
<name>A0A518D7A3_9BACT</name>